<evidence type="ECO:0000313" key="7">
    <source>
        <dbReference type="Proteomes" id="UP000053477"/>
    </source>
</evidence>
<dbReference type="PANTHER" id="PTHR31465:SF9">
    <property type="entry name" value="SPHINGOID LONG-CHAIN BASE TRANSPORTER RSB1"/>
    <property type="match status" value="1"/>
</dbReference>
<dbReference type="InParanoid" id="A0A0H2RZ61"/>
<feature type="transmembrane region" description="Helical" evidence="5">
    <location>
        <begin position="268"/>
        <end position="290"/>
    </location>
</feature>
<feature type="transmembrane region" description="Helical" evidence="5">
    <location>
        <begin position="20"/>
        <end position="43"/>
    </location>
</feature>
<dbReference type="OrthoDB" id="3358017at2759"/>
<evidence type="ECO:0000256" key="4">
    <source>
        <dbReference type="ARBA" id="ARBA00023136"/>
    </source>
</evidence>
<keyword evidence="2 5" id="KW-0812">Transmembrane</keyword>
<keyword evidence="3 5" id="KW-1133">Transmembrane helix</keyword>
<dbReference type="EMBL" id="KQ085909">
    <property type="protein sequence ID" value="KLO17014.1"/>
    <property type="molecule type" value="Genomic_DNA"/>
</dbReference>
<feature type="transmembrane region" description="Helical" evidence="5">
    <location>
        <begin position="85"/>
        <end position="106"/>
    </location>
</feature>
<dbReference type="Proteomes" id="UP000053477">
    <property type="component" value="Unassembled WGS sequence"/>
</dbReference>
<evidence type="ECO:0000256" key="3">
    <source>
        <dbReference type="ARBA" id="ARBA00022989"/>
    </source>
</evidence>
<accession>A0A0H2RZ61</accession>
<dbReference type="Pfam" id="PF04479">
    <property type="entry name" value="RTA1"/>
    <property type="match status" value="1"/>
</dbReference>
<feature type="transmembrane region" description="Helical" evidence="5">
    <location>
        <begin position="126"/>
        <end position="148"/>
    </location>
</feature>
<keyword evidence="7" id="KW-1185">Reference proteome</keyword>
<dbReference type="AlphaFoldDB" id="A0A0H2RZ61"/>
<comment type="subcellular location">
    <subcellularLocation>
        <location evidence="1">Membrane</location>
        <topology evidence="1">Multi-pass membrane protein</topology>
    </subcellularLocation>
</comment>
<dbReference type="PANTHER" id="PTHR31465">
    <property type="entry name" value="PROTEIN RTA1-RELATED"/>
    <property type="match status" value="1"/>
</dbReference>
<feature type="transmembrane region" description="Helical" evidence="5">
    <location>
        <begin position="160"/>
        <end position="184"/>
    </location>
</feature>
<feature type="transmembrane region" description="Helical" evidence="5">
    <location>
        <begin position="50"/>
        <end position="73"/>
    </location>
</feature>
<sequence>MAPFNPPPGFDVFNDSNYHYIPTAGICIAFIVLYSITTFTHFVEAVYFKLWWLLPTAVLAGIGEIIGWSGRYWSSFNGGVLQTPFLIQISTTIISPTPFLAAYFVILGRLIRILGTQYSRLTPRQYTIVFCTADVVALVVQALGGGLASGATNPTPGGNIMLAGIAIQLFFLTIFMALALEYFYRLLRDLPVRRETTPVYEADGTVKSESSLALEKGRARLTGKTRIFVIGAFVSCFCLFVRAIYRLIELSDGWNGTVIATQWYFDVFDGAMVVLAMLILNVLHPGFMIFA</sequence>
<evidence type="ECO:0000313" key="6">
    <source>
        <dbReference type="EMBL" id="KLO17014.1"/>
    </source>
</evidence>
<feature type="transmembrane region" description="Helical" evidence="5">
    <location>
        <begin position="227"/>
        <end position="248"/>
    </location>
</feature>
<name>A0A0H2RZ61_9AGAM</name>
<dbReference type="GO" id="GO:0000324">
    <property type="term" value="C:fungal-type vacuole"/>
    <property type="evidence" value="ECO:0007669"/>
    <property type="project" value="TreeGrafter"/>
</dbReference>
<protein>
    <submittedName>
        <fullName evidence="6">RTA1 like protein</fullName>
    </submittedName>
</protein>
<keyword evidence="4 5" id="KW-0472">Membrane</keyword>
<organism evidence="6 7">
    <name type="scientific">Schizopora paradoxa</name>
    <dbReference type="NCBI Taxonomy" id="27342"/>
    <lineage>
        <taxon>Eukaryota</taxon>
        <taxon>Fungi</taxon>
        <taxon>Dikarya</taxon>
        <taxon>Basidiomycota</taxon>
        <taxon>Agaricomycotina</taxon>
        <taxon>Agaricomycetes</taxon>
        <taxon>Hymenochaetales</taxon>
        <taxon>Schizoporaceae</taxon>
        <taxon>Schizopora</taxon>
    </lineage>
</organism>
<proteinExistence type="predicted"/>
<evidence type="ECO:0000256" key="1">
    <source>
        <dbReference type="ARBA" id="ARBA00004141"/>
    </source>
</evidence>
<evidence type="ECO:0000256" key="5">
    <source>
        <dbReference type="SAM" id="Phobius"/>
    </source>
</evidence>
<dbReference type="FunCoup" id="A0A0H2RZ61">
    <property type="interactions" value="27"/>
</dbReference>
<dbReference type="InterPro" id="IPR007568">
    <property type="entry name" value="RTA1"/>
</dbReference>
<evidence type="ECO:0000256" key="2">
    <source>
        <dbReference type="ARBA" id="ARBA00022692"/>
    </source>
</evidence>
<reference evidence="6 7" key="1">
    <citation type="submission" date="2015-04" db="EMBL/GenBank/DDBJ databases">
        <title>Complete genome sequence of Schizopora paradoxa KUC8140, a cosmopolitan wood degrader in East Asia.</title>
        <authorList>
            <consortium name="DOE Joint Genome Institute"/>
            <person name="Min B."/>
            <person name="Park H."/>
            <person name="Jang Y."/>
            <person name="Kim J.-J."/>
            <person name="Kim K.H."/>
            <person name="Pangilinan J."/>
            <person name="Lipzen A."/>
            <person name="Riley R."/>
            <person name="Grigoriev I.V."/>
            <person name="Spatafora J.W."/>
            <person name="Choi I.-G."/>
        </authorList>
    </citation>
    <scope>NUCLEOTIDE SEQUENCE [LARGE SCALE GENOMIC DNA]</scope>
    <source>
        <strain evidence="6 7">KUC8140</strain>
    </source>
</reference>
<gene>
    <name evidence="6" type="ORF">SCHPADRAFT_185481</name>
</gene>
<dbReference type="STRING" id="27342.A0A0H2RZ61"/>
<dbReference type="GO" id="GO:0005886">
    <property type="term" value="C:plasma membrane"/>
    <property type="evidence" value="ECO:0007669"/>
    <property type="project" value="TreeGrafter"/>
</dbReference>